<feature type="domain" description="Pyrroline-5-carboxylate reductase catalytic N-terminal" evidence="2">
    <location>
        <begin position="8"/>
        <end position="104"/>
    </location>
</feature>
<dbReference type="InterPro" id="IPR036291">
    <property type="entry name" value="NAD(P)-bd_dom_sf"/>
</dbReference>
<keyword evidence="4" id="KW-1185">Reference proteome</keyword>
<protein>
    <submittedName>
        <fullName evidence="3">NADPH-dependent F420 reductase</fullName>
    </submittedName>
</protein>
<accession>A0ABV1Y6R4</accession>
<organism evidence="3 4">
    <name type="scientific">Streptomyces lanatus</name>
    <dbReference type="NCBI Taxonomy" id="66900"/>
    <lineage>
        <taxon>Bacteria</taxon>
        <taxon>Bacillati</taxon>
        <taxon>Actinomycetota</taxon>
        <taxon>Actinomycetes</taxon>
        <taxon>Kitasatosporales</taxon>
        <taxon>Streptomycetaceae</taxon>
        <taxon>Streptomyces</taxon>
    </lineage>
</organism>
<dbReference type="EMBL" id="JBEPFB010000031">
    <property type="protein sequence ID" value="MER7379320.1"/>
    <property type="molecule type" value="Genomic_DNA"/>
</dbReference>
<name>A0ABV1Y6R4_9ACTN</name>
<sequence length="221" mass="22979">MSLLNGETIAILGGTGPQGRGLARRFAQAGLTVVLGSRTAEKGAQTAAELSEATGTTVTGTDNQSAAEAGDIVLVVVPWDGHGELLSKLKPELDGKIVVDCVNPLGFDKQGAYALTVEEGSATEQAAAILTDSTVVGAFHNVSAVLLEDPEAAPVETDVLVLGDDRLATDLIQELASTIPGVRGIYGGRRRNAHQIEALTANLISINRRYKTHAGTRITDL</sequence>
<dbReference type="Gene3D" id="3.40.50.720">
    <property type="entry name" value="NAD(P)-binding Rossmann-like Domain"/>
    <property type="match status" value="1"/>
</dbReference>
<gene>
    <name evidence="3" type="primary">npdG</name>
    <name evidence="3" type="ORF">ABT384_42730</name>
</gene>
<comment type="caution">
    <text evidence="3">The sequence shown here is derived from an EMBL/GenBank/DDBJ whole genome shotgun (WGS) entry which is preliminary data.</text>
</comment>
<dbReference type="Proteomes" id="UP001486207">
    <property type="component" value="Unassembled WGS sequence"/>
</dbReference>
<evidence type="ECO:0000259" key="2">
    <source>
        <dbReference type="Pfam" id="PF03807"/>
    </source>
</evidence>
<dbReference type="PANTHER" id="PTHR14239">
    <property type="entry name" value="DUDULIN-RELATED"/>
    <property type="match status" value="1"/>
</dbReference>
<evidence type="ECO:0000313" key="4">
    <source>
        <dbReference type="Proteomes" id="UP001486207"/>
    </source>
</evidence>
<dbReference type="RefSeq" id="WP_190075820.1">
    <property type="nucleotide sequence ID" value="NZ_BNBM01000029.1"/>
</dbReference>
<reference evidence="3 4" key="1">
    <citation type="submission" date="2024-06" db="EMBL/GenBank/DDBJ databases">
        <title>The Natural Products Discovery Center: Release of the First 8490 Sequenced Strains for Exploring Actinobacteria Biosynthetic Diversity.</title>
        <authorList>
            <person name="Kalkreuter E."/>
            <person name="Kautsar S.A."/>
            <person name="Yang D."/>
            <person name="Bader C.D."/>
            <person name="Teijaro C.N."/>
            <person name="Fluegel L."/>
            <person name="Davis C.M."/>
            <person name="Simpson J.R."/>
            <person name="Lauterbach L."/>
            <person name="Steele A.D."/>
            <person name="Gui C."/>
            <person name="Meng S."/>
            <person name="Li G."/>
            <person name="Viehrig K."/>
            <person name="Ye F."/>
            <person name="Su P."/>
            <person name="Kiefer A.F."/>
            <person name="Nichols A."/>
            <person name="Cepeda A.J."/>
            <person name="Yan W."/>
            <person name="Fan B."/>
            <person name="Jiang Y."/>
            <person name="Adhikari A."/>
            <person name="Zheng C.-J."/>
            <person name="Schuster L."/>
            <person name="Cowan T.M."/>
            <person name="Smanski M.J."/>
            <person name="Chevrette M.G."/>
            <person name="De Carvalho L.P.S."/>
            <person name="Shen B."/>
        </authorList>
    </citation>
    <scope>NUCLEOTIDE SEQUENCE [LARGE SCALE GENOMIC DNA]</scope>
    <source>
        <strain evidence="3 4">NPDC000155</strain>
    </source>
</reference>
<keyword evidence="1" id="KW-0560">Oxidoreductase</keyword>
<dbReference type="InterPro" id="IPR028939">
    <property type="entry name" value="P5C_Rdtase_cat_N"/>
</dbReference>
<evidence type="ECO:0000313" key="3">
    <source>
        <dbReference type="EMBL" id="MER7379320.1"/>
    </source>
</evidence>
<dbReference type="InterPro" id="IPR051267">
    <property type="entry name" value="STEAP_metalloreductase"/>
</dbReference>
<proteinExistence type="predicted"/>
<dbReference type="PANTHER" id="PTHR14239:SF0">
    <property type="entry name" value="F420-DEPENDENT NADP REDUCTASE"/>
    <property type="match status" value="1"/>
</dbReference>
<dbReference type="NCBIfam" id="TIGR01915">
    <property type="entry name" value="npdG"/>
    <property type="match status" value="1"/>
</dbReference>
<dbReference type="InterPro" id="IPR010185">
    <property type="entry name" value="NpdG"/>
</dbReference>
<evidence type="ECO:0000256" key="1">
    <source>
        <dbReference type="ARBA" id="ARBA00023002"/>
    </source>
</evidence>
<dbReference type="Pfam" id="PF03807">
    <property type="entry name" value="F420_oxidored"/>
    <property type="match status" value="1"/>
</dbReference>
<dbReference type="SUPFAM" id="SSF51735">
    <property type="entry name" value="NAD(P)-binding Rossmann-fold domains"/>
    <property type="match status" value="1"/>
</dbReference>